<keyword evidence="5" id="KW-1185">Reference proteome</keyword>
<dbReference type="EMBL" id="KZ452013">
    <property type="protein sequence ID" value="PKA51463.1"/>
    <property type="molecule type" value="Genomic_DNA"/>
</dbReference>
<dbReference type="PANTHER" id="PTHR13343:SF17">
    <property type="entry name" value="CELLULAR REPRESSOR OF E1A-STIMULATED GENES, ISOFORM A"/>
    <property type="match status" value="1"/>
</dbReference>
<sequence>METSATASPSSSPASLFRFGRLFLFVFSPIILLSPAAADARVIRIPPKPEPTEAAATARWLTAQNSWGVLSTISSHLGGAPFGNVVSFSDGLPGSGCGIPYFYLTELDPSARDILNDSRSSFTVNEYPLGTCGNKDPQNPTCAKLTLTGKMHAFYLEDNLHLSLICLSKIMQGFSDVVMCDDMLQQPDPELVELKLVNNQSSEAEFARKALFTKHPEMEGWPNGHKFEFFRLDIENIFLIDWYGGAKPLTPTEYLKGQKADAALLLIYILVGMRRENKEKVKLTARIPYANSKESGPQAGEGKEARVSKERRK</sequence>
<feature type="domain" description="CREG-like beta-barrel" evidence="3">
    <location>
        <begin position="49"/>
        <end position="155"/>
    </location>
</feature>
<dbReference type="PANTHER" id="PTHR13343">
    <property type="entry name" value="CREG1 PROTEIN"/>
    <property type="match status" value="1"/>
</dbReference>
<evidence type="ECO:0000313" key="5">
    <source>
        <dbReference type="Proteomes" id="UP000236161"/>
    </source>
</evidence>
<accession>A0A2I0A7D9</accession>
<feature type="compositionally biased region" description="Basic and acidic residues" evidence="1">
    <location>
        <begin position="301"/>
        <end position="313"/>
    </location>
</feature>
<organism evidence="4 5">
    <name type="scientific">Apostasia shenzhenica</name>
    <dbReference type="NCBI Taxonomy" id="1088818"/>
    <lineage>
        <taxon>Eukaryota</taxon>
        <taxon>Viridiplantae</taxon>
        <taxon>Streptophyta</taxon>
        <taxon>Embryophyta</taxon>
        <taxon>Tracheophyta</taxon>
        <taxon>Spermatophyta</taxon>
        <taxon>Magnoliopsida</taxon>
        <taxon>Liliopsida</taxon>
        <taxon>Asparagales</taxon>
        <taxon>Orchidaceae</taxon>
        <taxon>Apostasioideae</taxon>
        <taxon>Apostasia</taxon>
    </lineage>
</organism>
<proteinExistence type="predicted"/>
<dbReference type="Proteomes" id="UP000236161">
    <property type="component" value="Unassembled WGS sequence"/>
</dbReference>
<reference evidence="4 5" key="1">
    <citation type="journal article" date="2017" name="Nature">
        <title>The Apostasia genome and the evolution of orchids.</title>
        <authorList>
            <person name="Zhang G.Q."/>
            <person name="Liu K.W."/>
            <person name="Li Z."/>
            <person name="Lohaus R."/>
            <person name="Hsiao Y.Y."/>
            <person name="Niu S.C."/>
            <person name="Wang J.Y."/>
            <person name="Lin Y.C."/>
            <person name="Xu Q."/>
            <person name="Chen L.J."/>
            <person name="Yoshida K."/>
            <person name="Fujiwara S."/>
            <person name="Wang Z.W."/>
            <person name="Zhang Y.Q."/>
            <person name="Mitsuda N."/>
            <person name="Wang M."/>
            <person name="Liu G.H."/>
            <person name="Pecoraro L."/>
            <person name="Huang H.X."/>
            <person name="Xiao X.J."/>
            <person name="Lin M."/>
            <person name="Wu X.Y."/>
            <person name="Wu W.L."/>
            <person name="Chen Y.Y."/>
            <person name="Chang S.B."/>
            <person name="Sakamoto S."/>
            <person name="Ohme-Takagi M."/>
            <person name="Yagi M."/>
            <person name="Zeng S.J."/>
            <person name="Shen C.Y."/>
            <person name="Yeh C.M."/>
            <person name="Luo Y.B."/>
            <person name="Tsai W.C."/>
            <person name="Van de Peer Y."/>
            <person name="Liu Z.J."/>
        </authorList>
    </citation>
    <scope>NUCLEOTIDE SEQUENCE [LARGE SCALE GENOMIC DNA]</scope>
    <source>
        <strain evidence="5">cv. Shenzhen</strain>
        <tissue evidence="4">Stem</tissue>
    </source>
</reference>
<dbReference type="InterPro" id="IPR012349">
    <property type="entry name" value="Split_barrel_FMN-bd"/>
</dbReference>
<gene>
    <name evidence="4" type="ORF">AXF42_Ash002828</name>
</gene>
<name>A0A2I0A7D9_9ASPA</name>
<dbReference type="Gene3D" id="2.30.110.10">
    <property type="entry name" value="Electron Transport, Fmn-binding Protein, Chain A"/>
    <property type="match status" value="1"/>
</dbReference>
<evidence type="ECO:0000256" key="2">
    <source>
        <dbReference type="SAM" id="SignalP"/>
    </source>
</evidence>
<dbReference type="GO" id="GO:0005737">
    <property type="term" value="C:cytoplasm"/>
    <property type="evidence" value="ECO:0007669"/>
    <property type="project" value="UniProtKB-ARBA"/>
</dbReference>
<evidence type="ECO:0000259" key="3">
    <source>
        <dbReference type="Pfam" id="PF13883"/>
    </source>
</evidence>
<protein>
    <recommendedName>
        <fullName evidence="3">CREG-like beta-barrel domain-containing protein</fullName>
    </recommendedName>
</protein>
<dbReference type="Pfam" id="PF13883">
    <property type="entry name" value="CREG_beta-barrel"/>
    <property type="match status" value="2"/>
</dbReference>
<dbReference type="OrthoDB" id="46836at2759"/>
<feature type="signal peptide" evidence="2">
    <location>
        <begin position="1"/>
        <end position="38"/>
    </location>
</feature>
<evidence type="ECO:0000256" key="1">
    <source>
        <dbReference type="SAM" id="MobiDB-lite"/>
    </source>
</evidence>
<dbReference type="AlphaFoldDB" id="A0A2I0A7D9"/>
<feature type="domain" description="CREG-like beta-barrel" evidence="3">
    <location>
        <begin position="194"/>
        <end position="256"/>
    </location>
</feature>
<evidence type="ECO:0000313" key="4">
    <source>
        <dbReference type="EMBL" id="PKA51463.1"/>
    </source>
</evidence>
<dbReference type="InterPro" id="IPR055343">
    <property type="entry name" value="CREG_beta-barrel"/>
</dbReference>
<feature type="chain" id="PRO_5014115119" description="CREG-like beta-barrel domain-containing protein" evidence="2">
    <location>
        <begin position="39"/>
        <end position="313"/>
    </location>
</feature>
<feature type="region of interest" description="Disordered" evidence="1">
    <location>
        <begin position="285"/>
        <end position="313"/>
    </location>
</feature>
<keyword evidence="2" id="KW-0732">Signal</keyword>
<dbReference type="SUPFAM" id="SSF50475">
    <property type="entry name" value="FMN-binding split barrel"/>
    <property type="match status" value="2"/>
</dbReference>